<evidence type="ECO:0000313" key="1">
    <source>
        <dbReference type="EMBL" id="TET60986.1"/>
    </source>
</evidence>
<name>A0A523W1R5_UNCAE</name>
<dbReference type="EMBL" id="SOIZ01000272">
    <property type="protein sequence ID" value="TET60986.1"/>
    <property type="molecule type" value="Genomic_DNA"/>
</dbReference>
<reference evidence="1 2" key="1">
    <citation type="submission" date="2019-03" db="EMBL/GenBank/DDBJ databases">
        <title>Metabolic potential of uncultured bacteria and archaea associated with petroleum seepage in deep-sea sediments.</title>
        <authorList>
            <person name="Dong X."/>
            <person name="Hubert C."/>
        </authorList>
    </citation>
    <scope>NUCLEOTIDE SEQUENCE [LARGE SCALE GENOMIC DNA]</scope>
    <source>
        <strain evidence="1">E29_bin52</strain>
    </source>
</reference>
<protein>
    <submittedName>
        <fullName evidence="1">Ribbon-helix-helix protein, CopG family</fullName>
    </submittedName>
</protein>
<gene>
    <name evidence="1" type="ORF">E3J48_06090</name>
</gene>
<accession>A0A523W1R5</accession>
<organism evidence="1 2">
    <name type="scientific">Aerophobetes bacterium</name>
    <dbReference type="NCBI Taxonomy" id="2030807"/>
    <lineage>
        <taxon>Bacteria</taxon>
        <taxon>Candidatus Aerophobota</taxon>
    </lineage>
</organism>
<sequence>MMISIYYRKDDEWLLEKVDEIRARERRSRSAVILSLLEEYFERDRKIGEILKDMGLLSLKELQEAIELQKKHKNEKKLGEILEGKGTVTKSNIQRALGLQRRAK</sequence>
<comment type="caution">
    <text evidence="1">The sequence shown here is derived from an EMBL/GenBank/DDBJ whole genome shotgun (WGS) entry which is preliminary data.</text>
</comment>
<dbReference type="SUPFAM" id="SSF160246">
    <property type="entry name" value="EspE N-terminal domain-like"/>
    <property type="match status" value="1"/>
</dbReference>
<dbReference type="Proteomes" id="UP000319130">
    <property type="component" value="Unassembled WGS sequence"/>
</dbReference>
<proteinExistence type="predicted"/>
<dbReference type="AlphaFoldDB" id="A0A523W1R5"/>
<dbReference type="InterPro" id="IPR037257">
    <property type="entry name" value="T2SS_E_N_sf"/>
</dbReference>
<evidence type="ECO:0000313" key="2">
    <source>
        <dbReference type="Proteomes" id="UP000319130"/>
    </source>
</evidence>